<evidence type="ECO:0000259" key="1">
    <source>
        <dbReference type="Pfam" id="PF14082"/>
    </source>
</evidence>
<dbReference type="EMBL" id="CP041016">
    <property type="protein sequence ID" value="QDC37278.1"/>
    <property type="molecule type" value="Genomic_DNA"/>
</dbReference>
<evidence type="ECO:0000313" key="3">
    <source>
        <dbReference type="Proteomes" id="UP000311469"/>
    </source>
</evidence>
<evidence type="ECO:0000313" key="2">
    <source>
        <dbReference type="EMBL" id="QDC37278.1"/>
    </source>
</evidence>
<name>A0A5B8CCK7_SPHSA</name>
<dbReference type="RefSeq" id="WP_140042076.1">
    <property type="nucleotide sequence ID" value="NZ_CP041016.1"/>
</dbReference>
<dbReference type="Proteomes" id="UP000311469">
    <property type="component" value="Chromosome cSF1"/>
</dbReference>
<accession>A0A5B8CCK7</accession>
<reference evidence="2 3" key="1">
    <citation type="submission" date="2019-06" db="EMBL/GenBank/DDBJ databases">
        <title>Genome organization and adaptive potential of archetypical organophosphate degarding Sphingobium fuliginis ATCC 27551.</title>
        <authorList>
            <person name="Sarwar A."/>
            <person name="Parthasarathy S."/>
            <person name="Singh C."/>
            <person name="Siddavattam D."/>
        </authorList>
    </citation>
    <scope>NUCLEOTIDE SEQUENCE [LARGE SCALE GENOMIC DNA]</scope>
    <source>
        <strain evidence="2 3">ATCC 27551</strain>
    </source>
</reference>
<sequence length="499" mass="54971">MRRPTKIPSSPKILKRSQLTDEFVQLYAVAQRMDDGLGIQLVRSGDIYALQVELSPKAIQRAVAANPAFDVDKVTYELARYDPTTITLTTFPLNLASHSRHFLTPKYRKIRSIAFEGYGDIFASIGDVSLEFADLPLGFVRDMFAGFGVNYEYRFIIEELERRASATSIVMSEYFESKLDGDVVHLTYDAFDRWRRALRRSHNTTVAFANRSKSVYLRGQVEKELGLVSGPRIAATPVDELGDSLAEALALPGRKRPIGAATATVASARSGSTKLAAGEQAELLDLNREIELLTLEQLIARLEDHLATNHNEAFWQRFFADNPFILRLAFGLPIAIFGEQVAVGGTKFDGSGGKIADYVVRAGHFGNLAIVEIKTPQTPLLEGRTYRGEVHAPTKQLSGAITQVLDQRYQLQTSIDHRKVSSGVYDVFSFAMQGLVIAGRDPTAPAERKSFELLRNGLKDVTVVTFDELLAKLRALHEFLGTSEDGPGAVITEAGVGTS</sequence>
<dbReference type="InterPro" id="IPR025359">
    <property type="entry name" value="SduA_C"/>
</dbReference>
<organism evidence="2 3">
    <name type="scientific">Sphingobium fuliginis ATCC 27551</name>
    <dbReference type="NCBI Taxonomy" id="1208342"/>
    <lineage>
        <taxon>Bacteria</taxon>
        <taxon>Pseudomonadati</taxon>
        <taxon>Pseudomonadota</taxon>
        <taxon>Alphaproteobacteria</taxon>
        <taxon>Sphingomonadales</taxon>
        <taxon>Sphingomonadaceae</taxon>
        <taxon>Sphingobium</taxon>
    </lineage>
</organism>
<protein>
    <submittedName>
        <fullName evidence="2">DUF4263 domain-containing protein</fullName>
    </submittedName>
</protein>
<dbReference type="KEGG" id="sufl:FIL70_08645"/>
<dbReference type="Pfam" id="PF14082">
    <property type="entry name" value="SduA_C"/>
    <property type="match status" value="1"/>
</dbReference>
<proteinExistence type="predicted"/>
<feature type="domain" description="Shedu protein SduA C-terminal" evidence="1">
    <location>
        <begin position="310"/>
        <end position="470"/>
    </location>
</feature>
<dbReference type="AlphaFoldDB" id="A0A5B8CCK7"/>
<gene>
    <name evidence="2" type="ORF">FIL70_08645</name>
</gene>